<evidence type="ECO:0000313" key="1">
    <source>
        <dbReference type="EMBL" id="GJH29956.1"/>
    </source>
</evidence>
<evidence type="ECO:0000313" key="2">
    <source>
        <dbReference type="Proteomes" id="UP001055111"/>
    </source>
</evidence>
<name>A0AA37MSI9_9BURK</name>
<dbReference type="Proteomes" id="UP001055111">
    <property type="component" value="Unassembled WGS sequence"/>
</dbReference>
<proteinExistence type="predicted"/>
<sequence length="92" mass="10315">MKEETLLDAEHIRYAFQFRGLRTRHFVFIAKMSDDATPTPSSEIERCEWVKLEELGKVEASIPTKGTAEIVLKQAQGSSGRALREAFDAMAA</sequence>
<dbReference type="EMBL" id="BPUS01000029">
    <property type="protein sequence ID" value="GJH29956.1"/>
    <property type="molecule type" value="Genomic_DNA"/>
</dbReference>
<dbReference type="AlphaFoldDB" id="A0AA37MSI9"/>
<dbReference type="Gene3D" id="3.90.79.10">
    <property type="entry name" value="Nucleoside Triphosphate Pyrophosphohydrolase"/>
    <property type="match status" value="1"/>
</dbReference>
<dbReference type="SUPFAM" id="SSF55811">
    <property type="entry name" value="Nudix"/>
    <property type="match status" value="1"/>
</dbReference>
<evidence type="ECO:0008006" key="3">
    <source>
        <dbReference type="Google" id="ProtNLM"/>
    </source>
</evidence>
<organism evidence="1 2">
    <name type="scientific">Caballeronia novacaledonica</name>
    <dbReference type="NCBI Taxonomy" id="1544861"/>
    <lineage>
        <taxon>Bacteria</taxon>
        <taxon>Pseudomonadati</taxon>
        <taxon>Pseudomonadota</taxon>
        <taxon>Betaproteobacteria</taxon>
        <taxon>Burkholderiales</taxon>
        <taxon>Burkholderiaceae</taxon>
        <taxon>Caballeronia</taxon>
    </lineage>
</organism>
<comment type="caution">
    <text evidence="1">The sequence shown here is derived from an EMBL/GenBank/DDBJ whole genome shotgun (WGS) entry which is preliminary data.</text>
</comment>
<reference evidence="1" key="1">
    <citation type="submission" date="2022-09" db="EMBL/GenBank/DDBJ databases">
        <title>Isolation and characterization of 3-chlorobenzoate degrading bacteria from soils in Shizuoka.</title>
        <authorList>
            <person name="Ifat A."/>
            <person name="Ogawa N."/>
            <person name="Kimbara K."/>
            <person name="Moriuchi R."/>
            <person name="Dohra H."/>
            <person name="Shintani M."/>
        </authorList>
    </citation>
    <scope>NUCLEOTIDE SEQUENCE</scope>
    <source>
        <strain evidence="1">19CS4-2</strain>
    </source>
</reference>
<protein>
    <recommendedName>
        <fullName evidence="3">NUDIX hydrolase</fullName>
    </recommendedName>
</protein>
<dbReference type="InterPro" id="IPR015797">
    <property type="entry name" value="NUDIX_hydrolase-like_dom_sf"/>
</dbReference>
<gene>
    <name evidence="1" type="ORF">CBA19CS42_35590</name>
</gene>
<accession>A0AA37MSI9</accession>